<dbReference type="RefSeq" id="WP_041993265.1">
    <property type="nucleotide sequence ID" value="NZ_CDOD01000034.1"/>
</dbReference>
<sequence>MCLTKNFDELFIIPENLKSVRVLPNKFAKIQHFTASLDTNIKFVRNQTQSTRIEFEKMRRYSGSLLIDQKDFERGYNTTCTCGVKRLNGDNDKTPVAVVQGQKSQKIFFNGLMKCGSVWRCPVCGFKITKHRQDEIYYMSSEWLRQGYEISFITLTMRHRSTFKLVKSLDILLGEFRKLQNTKVYKGIETDHNIMGFVRTLEITYGSDNGWHPHLHLLVFHKSKNADDLHKRFIQAWCKRKAVGALQKNQRAKLVYNKKGVTEYVTKWDMTKEMTQSSFKETKGNQRYTPFSMLRDLANDSFTKDSQGDFLRGFLHWKYIEYCKATKGRHFITISKKMKAFFKEVSGQEIKTEEEILQDEKIDKILFKMDSDLWDDVAKNRQIFPSYILNAYENGSIENVLHFFKSAGYLVAFDSSKNLIFPISENFKETIPEHTIVYVRESDNSEWKIRRFKNFGRRESVQVYSSQYDFNCTSTEFYPQYSFINPFN</sequence>
<protein>
    <submittedName>
        <fullName evidence="3">Uncharacterized protein</fullName>
    </submittedName>
</protein>
<reference evidence="4" key="1">
    <citation type="submission" date="2015-01" db="EMBL/GenBank/DDBJ databases">
        <authorList>
            <person name="MANFREDI Pablo"/>
        </authorList>
    </citation>
    <scope>NUCLEOTIDE SEQUENCE [LARGE SCALE GENOMIC DNA]</scope>
    <source>
        <strain evidence="4">Ccyn2B</strain>
    </source>
</reference>
<evidence type="ECO:0000313" key="4">
    <source>
        <dbReference type="Proteomes" id="UP000038055"/>
    </source>
</evidence>
<dbReference type="GO" id="GO:0006260">
    <property type="term" value="P:DNA replication"/>
    <property type="evidence" value="ECO:0007669"/>
    <property type="project" value="UniProtKB-KW"/>
</dbReference>
<dbReference type="GO" id="GO:0003677">
    <property type="term" value="F:DNA binding"/>
    <property type="evidence" value="ECO:0007669"/>
    <property type="project" value="InterPro"/>
</dbReference>
<keyword evidence="4" id="KW-1185">Reference proteome</keyword>
<dbReference type="Pfam" id="PF01446">
    <property type="entry name" value="Rep_1"/>
    <property type="match status" value="1"/>
</dbReference>
<name>A0A0B7HI90_9FLAO</name>
<dbReference type="EMBL" id="CDOD01000034">
    <property type="protein sequence ID" value="CEN37622.1"/>
    <property type="molecule type" value="Genomic_DNA"/>
</dbReference>
<dbReference type="AlphaFoldDB" id="A0A0B7HI90"/>
<comment type="similarity">
    <text evidence="1">Belongs to the Gram-positive plasmids replication protein type 1 family.</text>
</comment>
<gene>
    <name evidence="3" type="ORF">CCYN2B_40160</name>
</gene>
<evidence type="ECO:0000313" key="3">
    <source>
        <dbReference type="EMBL" id="CEN37622.1"/>
    </source>
</evidence>
<keyword evidence="2" id="KW-0235">DNA replication</keyword>
<dbReference type="Proteomes" id="UP000038055">
    <property type="component" value="Unassembled WGS sequence"/>
</dbReference>
<accession>A0A0B7HI90</accession>
<dbReference type="InterPro" id="IPR000989">
    <property type="entry name" value="Rep"/>
</dbReference>
<evidence type="ECO:0000256" key="1">
    <source>
        <dbReference type="ARBA" id="ARBA00008909"/>
    </source>
</evidence>
<organism evidence="3 4">
    <name type="scientific">Capnocytophaga cynodegmi</name>
    <dbReference type="NCBI Taxonomy" id="28189"/>
    <lineage>
        <taxon>Bacteria</taxon>
        <taxon>Pseudomonadati</taxon>
        <taxon>Bacteroidota</taxon>
        <taxon>Flavobacteriia</taxon>
        <taxon>Flavobacteriales</taxon>
        <taxon>Flavobacteriaceae</taxon>
        <taxon>Capnocytophaga</taxon>
    </lineage>
</organism>
<evidence type="ECO:0000256" key="2">
    <source>
        <dbReference type="ARBA" id="ARBA00022705"/>
    </source>
</evidence>
<proteinExistence type="inferred from homology"/>